<evidence type="ECO:0000313" key="3">
    <source>
        <dbReference type="EMBL" id="CAL4774235.1"/>
    </source>
</evidence>
<keyword evidence="4" id="KW-1185">Reference proteome</keyword>
<reference evidence="2" key="1">
    <citation type="submission" date="2022-10" db="EMBL/GenBank/DDBJ databases">
        <authorList>
            <person name="Chen Y."/>
            <person name="Dougan E. K."/>
            <person name="Chan C."/>
            <person name="Rhodes N."/>
            <person name="Thang M."/>
        </authorList>
    </citation>
    <scope>NUCLEOTIDE SEQUENCE</scope>
</reference>
<dbReference type="Pfam" id="PF09734">
    <property type="entry name" value="Tau95"/>
    <property type="match status" value="1"/>
</dbReference>
<dbReference type="EMBL" id="CAMXCT020001115">
    <property type="protein sequence ID" value="CAL1140298.1"/>
    <property type="molecule type" value="Genomic_DNA"/>
</dbReference>
<dbReference type="AlphaFoldDB" id="A0A9P1C958"/>
<gene>
    <name evidence="2" type="ORF">C1SCF055_LOCUS14236</name>
</gene>
<proteinExistence type="predicted"/>
<dbReference type="PANTHER" id="PTHR13230">
    <property type="entry name" value="GENERAL TRANSCRIPTION FACTOR IIIC, POLYPEPTIDE 5"/>
    <property type="match status" value="1"/>
</dbReference>
<sequence length="332" mass="37884">LGLQEVAFSTQPLELELRGVKSAEAVRILLDFLYARPTWMEREVTTDTCKDVMHLASELKLPALKEQGLQWNRLLTAPAAPLPTVDSDVEAASDVEEEVSKNEAEAVESPEVFLKMRCIKFDAKTVPMPPVTSAQEAAEAAGEIYNRQDSTFLANLVRVFWEWPIWLEPALQQSPVFLRTMDADRFKRLIPFVAYQWKDGPWQQAYTRLGFDPRVAPDEALPCQVIHFKDESFRGRGRELPQPSDDISFQKAPTARNQLFQLEYLKDDECINDLLTGFEPHCGDCDRRHGFLGEMLYEVIIERLKVKASELHCKKRKSSGGRTVTRKAMRRG</sequence>
<dbReference type="GO" id="GO:0001002">
    <property type="term" value="F:RNA polymerase III type 1 promoter sequence-specific DNA binding"/>
    <property type="evidence" value="ECO:0007669"/>
    <property type="project" value="TreeGrafter"/>
</dbReference>
<dbReference type="EMBL" id="CAMXCT030001115">
    <property type="protein sequence ID" value="CAL4774235.1"/>
    <property type="molecule type" value="Genomic_DNA"/>
</dbReference>
<evidence type="ECO:0000313" key="2">
    <source>
        <dbReference type="EMBL" id="CAI3986923.1"/>
    </source>
</evidence>
<protein>
    <submittedName>
        <fullName evidence="3">General transcription factor 3C polypeptide 5 (TF3C-epsilon) (Transcription factor IIIC 63 kDa subunit) (TFIIIC 63 kDa subunit) (TFIIIC63) (Transcription factor IIIC subunit epsilon)</fullName>
    </submittedName>
</protein>
<dbReference type="InterPro" id="IPR019136">
    <property type="entry name" value="TF_IIIC_su-5_HTH"/>
</dbReference>
<reference evidence="3 4" key="2">
    <citation type="submission" date="2024-05" db="EMBL/GenBank/DDBJ databases">
        <authorList>
            <person name="Chen Y."/>
            <person name="Shah S."/>
            <person name="Dougan E. K."/>
            <person name="Thang M."/>
            <person name="Chan C."/>
        </authorList>
    </citation>
    <scope>NUCLEOTIDE SEQUENCE [LARGE SCALE GENOMIC DNA]</scope>
</reference>
<dbReference type="Proteomes" id="UP001152797">
    <property type="component" value="Unassembled WGS sequence"/>
</dbReference>
<organism evidence="2">
    <name type="scientific">Cladocopium goreaui</name>
    <dbReference type="NCBI Taxonomy" id="2562237"/>
    <lineage>
        <taxon>Eukaryota</taxon>
        <taxon>Sar</taxon>
        <taxon>Alveolata</taxon>
        <taxon>Dinophyceae</taxon>
        <taxon>Suessiales</taxon>
        <taxon>Symbiodiniaceae</taxon>
        <taxon>Cladocopium</taxon>
    </lineage>
</organism>
<dbReference type="GO" id="GO:0000127">
    <property type="term" value="C:transcription factor TFIIIC complex"/>
    <property type="evidence" value="ECO:0007669"/>
    <property type="project" value="InterPro"/>
</dbReference>
<name>A0A9P1C958_9DINO</name>
<dbReference type="EMBL" id="CAMXCT010001115">
    <property type="protein sequence ID" value="CAI3986923.1"/>
    <property type="molecule type" value="Genomic_DNA"/>
</dbReference>
<evidence type="ECO:0000259" key="1">
    <source>
        <dbReference type="Pfam" id="PF09734"/>
    </source>
</evidence>
<dbReference type="PANTHER" id="PTHR13230:SF5">
    <property type="entry name" value="GENERAL TRANSCRIPTION FACTOR 3C POLYPEPTIDE 5"/>
    <property type="match status" value="1"/>
</dbReference>
<dbReference type="InterPro" id="IPR040454">
    <property type="entry name" value="TF_IIIC_Tfc1/Sfc1"/>
</dbReference>
<evidence type="ECO:0000313" key="4">
    <source>
        <dbReference type="Proteomes" id="UP001152797"/>
    </source>
</evidence>
<accession>A0A9P1C958</accession>
<dbReference type="GO" id="GO:0006384">
    <property type="term" value="P:transcription initiation at RNA polymerase III promoter"/>
    <property type="evidence" value="ECO:0007669"/>
    <property type="project" value="InterPro"/>
</dbReference>
<comment type="caution">
    <text evidence="2">The sequence shown here is derived from an EMBL/GenBank/DDBJ whole genome shotgun (WGS) entry which is preliminary data.</text>
</comment>
<feature type="domain" description="Transcription factor IIIC subunit 5 HTH" evidence="1">
    <location>
        <begin position="105"/>
        <end position="218"/>
    </location>
</feature>
<dbReference type="GO" id="GO:0001003">
    <property type="term" value="F:RNA polymerase III type 2 promoter sequence-specific DNA binding"/>
    <property type="evidence" value="ECO:0007669"/>
    <property type="project" value="TreeGrafter"/>
</dbReference>
<dbReference type="OrthoDB" id="413006at2759"/>
<feature type="non-terminal residue" evidence="2">
    <location>
        <position position="1"/>
    </location>
</feature>